<dbReference type="InterPro" id="IPR013655">
    <property type="entry name" value="PAS_fold_3"/>
</dbReference>
<dbReference type="InterPro" id="IPR005467">
    <property type="entry name" value="His_kinase_dom"/>
</dbReference>
<keyword evidence="3" id="KW-0597">Phosphoprotein</keyword>
<keyword evidence="4" id="KW-0808">Transferase</keyword>
<dbReference type="InterPro" id="IPR000700">
    <property type="entry name" value="PAS-assoc_C"/>
</dbReference>
<dbReference type="PANTHER" id="PTHR41523:SF8">
    <property type="entry name" value="ETHYLENE RESPONSE SENSOR PROTEIN"/>
    <property type="match status" value="1"/>
</dbReference>
<dbReference type="CDD" id="cd00130">
    <property type="entry name" value="PAS"/>
    <property type="match status" value="3"/>
</dbReference>
<dbReference type="InterPro" id="IPR011495">
    <property type="entry name" value="Sig_transdc_His_kin_sub2_dim/P"/>
</dbReference>
<dbReference type="InterPro" id="IPR036890">
    <property type="entry name" value="HATPase_C_sf"/>
</dbReference>
<comment type="catalytic activity">
    <reaction evidence="1">
        <text>ATP + protein L-histidine = ADP + protein N-phospho-L-histidine.</text>
        <dbReference type="EC" id="2.7.13.3"/>
    </reaction>
</comment>
<accession>A0ABT3PI57</accession>
<evidence type="ECO:0000259" key="12">
    <source>
        <dbReference type="PROSITE" id="PS50113"/>
    </source>
</evidence>
<dbReference type="Gene3D" id="3.30.450.20">
    <property type="entry name" value="PAS domain"/>
    <property type="match status" value="3"/>
</dbReference>
<evidence type="ECO:0000256" key="5">
    <source>
        <dbReference type="ARBA" id="ARBA00022741"/>
    </source>
</evidence>
<dbReference type="PANTHER" id="PTHR41523">
    <property type="entry name" value="TWO-COMPONENT SYSTEM SENSOR PROTEIN"/>
    <property type="match status" value="1"/>
</dbReference>
<dbReference type="EC" id="2.7.13.3" evidence="2"/>
<evidence type="ECO:0000256" key="3">
    <source>
        <dbReference type="ARBA" id="ARBA00022553"/>
    </source>
</evidence>
<dbReference type="Proteomes" id="UP001207918">
    <property type="component" value="Unassembled WGS sequence"/>
</dbReference>
<evidence type="ECO:0000256" key="8">
    <source>
        <dbReference type="ARBA" id="ARBA00023026"/>
    </source>
</evidence>
<dbReference type="EMBL" id="JAGGJA010000001">
    <property type="protein sequence ID" value="MCW9705618.1"/>
    <property type="molecule type" value="Genomic_DNA"/>
</dbReference>
<proteinExistence type="predicted"/>
<comment type="caution">
    <text evidence="13">The sequence shown here is derived from an EMBL/GenBank/DDBJ whole genome shotgun (WGS) entry which is preliminary data.</text>
</comment>
<gene>
    <name evidence="13" type="ORF">J6I44_02065</name>
</gene>
<dbReference type="SUPFAM" id="SSF55874">
    <property type="entry name" value="ATPase domain of HSP90 chaperone/DNA topoisomerase II/histidine kinase"/>
    <property type="match status" value="1"/>
</dbReference>
<dbReference type="SMART" id="SM00091">
    <property type="entry name" value="PAS"/>
    <property type="match status" value="3"/>
</dbReference>
<dbReference type="Pfam" id="PF07568">
    <property type="entry name" value="HisKA_2"/>
    <property type="match status" value="1"/>
</dbReference>
<keyword evidence="7" id="KW-0067">ATP-binding</keyword>
<dbReference type="SMART" id="SM00387">
    <property type="entry name" value="HATPase_c"/>
    <property type="match status" value="1"/>
</dbReference>
<dbReference type="PROSITE" id="PS50112">
    <property type="entry name" value="PAS"/>
    <property type="match status" value="2"/>
</dbReference>
<evidence type="ECO:0000259" key="10">
    <source>
        <dbReference type="PROSITE" id="PS50109"/>
    </source>
</evidence>
<protein>
    <recommendedName>
        <fullName evidence="2">histidine kinase</fullName>
        <ecNumber evidence="2">2.7.13.3</ecNumber>
    </recommendedName>
</protein>
<feature type="coiled-coil region" evidence="9">
    <location>
        <begin position="130"/>
        <end position="182"/>
    </location>
</feature>
<dbReference type="InterPro" id="IPR035965">
    <property type="entry name" value="PAS-like_dom_sf"/>
</dbReference>
<keyword evidence="9" id="KW-0175">Coiled coil</keyword>
<keyword evidence="5" id="KW-0547">Nucleotide-binding</keyword>
<dbReference type="InterPro" id="IPR000014">
    <property type="entry name" value="PAS"/>
</dbReference>
<dbReference type="Gene3D" id="3.30.565.10">
    <property type="entry name" value="Histidine kinase-like ATPase, C-terminal domain"/>
    <property type="match status" value="1"/>
</dbReference>
<dbReference type="SMART" id="SM00086">
    <property type="entry name" value="PAC"/>
    <property type="match status" value="3"/>
</dbReference>
<dbReference type="Pfam" id="PF02518">
    <property type="entry name" value="HATPase_c"/>
    <property type="match status" value="1"/>
</dbReference>
<dbReference type="SUPFAM" id="SSF55785">
    <property type="entry name" value="PYP-like sensor domain (PAS domain)"/>
    <property type="match status" value="3"/>
</dbReference>
<dbReference type="InterPro" id="IPR003594">
    <property type="entry name" value="HATPase_dom"/>
</dbReference>
<organism evidence="13 14">
    <name type="scientific">Fodinibius salsisoli</name>
    <dbReference type="NCBI Taxonomy" id="2820877"/>
    <lineage>
        <taxon>Bacteria</taxon>
        <taxon>Pseudomonadati</taxon>
        <taxon>Balneolota</taxon>
        <taxon>Balneolia</taxon>
        <taxon>Balneolales</taxon>
        <taxon>Balneolaceae</taxon>
        <taxon>Fodinibius</taxon>
    </lineage>
</organism>
<evidence type="ECO:0000256" key="2">
    <source>
        <dbReference type="ARBA" id="ARBA00012438"/>
    </source>
</evidence>
<feature type="domain" description="PAS" evidence="11">
    <location>
        <begin position="300"/>
        <end position="371"/>
    </location>
</feature>
<dbReference type="PROSITE" id="PS50109">
    <property type="entry name" value="HIS_KIN"/>
    <property type="match status" value="1"/>
</dbReference>
<evidence type="ECO:0000256" key="7">
    <source>
        <dbReference type="ARBA" id="ARBA00022840"/>
    </source>
</evidence>
<dbReference type="Pfam" id="PF08447">
    <property type="entry name" value="PAS_3"/>
    <property type="match status" value="1"/>
</dbReference>
<feature type="domain" description="PAC" evidence="12">
    <location>
        <begin position="87"/>
        <end position="139"/>
    </location>
</feature>
<feature type="coiled-coil region" evidence="9">
    <location>
        <begin position="283"/>
        <end position="310"/>
    </location>
</feature>
<evidence type="ECO:0000256" key="6">
    <source>
        <dbReference type="ARBA" id="ARBA00022777"/>
    </source>
</evidence>
<evidence type="ECO:0000256" key="4">
    <source>
        <dbReference type="ARBA" id="ARBA00022679"/>
    </source>
</evidence>
<sequence length="626" mass="72263">MSENHDLGKEAAFTFVEIMQGSSTIFYRCDFGGHFPVRYMSPNVEQVLGFKEEAFKADDNLWLDRIHKNDRDKVIKGYNELGRSTFTVIEFRFKHKEGHYIWLQDEVKLTVDHDGEPESVVGSSREITLQKEAETKLKELNKTLEERIKKRTSSLEEASTTLKEQRQTMQLQKLAIDNLNDMVVITKAPKDNPLNSEIVFVNRAFEEFTGYQAEEVLGEEPKFLHGTETSPIIVNRIEEQLLASSSLREEFINYKKDGTPYWVELDMAPFLTAREEYNYWVGINRDITQRKEAEQKLEESEQRYRAITELSFDAIFEVGLDGTILDCNKRACQLSGYSREELVGMNAKKLVPEEYRSEHPEAFSEEHITGDEVWERIYRKKDGTQVPTEVHTQLYNIGEKKRIVAYVRDNTTHKEYENAIFKSLKEKETLLAEIHHRVKNNLAIISGLLEMQVFNTEDEKLLNKLRESQARIQSIAMVHEKLYSSDSFSEIAIDQYIKDLVERIVSSMANFNKNIRMQYDMDPVTLTVGQAIPCGLILNELITNCFKHAFKDQQEGQIWTVLKRKDENLHLVVKDNGSGLADDFDIHTESSLGMTLINTLIQQLNGELSVSTNGGSNFEITFEIDQ</sequence>
<dbReference type="RefSeq" id="WP_265764282.1">
    <property type="nucleotide sequence ID" value="NZ_JAGGJA010000001.1"/>
</dbReference>
<reference evidence="13 14" key="1">
    <citation type="submission" date="2021-03" db="EMBL/GenBank/DDBJ databases">
        <title>Aliifodinibius sp. nov., a new bacterium isolated from saline soil.</title>
        <authorList>
            <person name="Galisteo C."/>
            <person name="De La Haba R."/>
            <person name="Sanchez-Porro C."/>
            <person name="Ventosa A."/>
        </authorList>
    </citation>
    <scope>NUCLEOTIDE SEQUENCE [LARGE SCALE GENOMIC DNA]</scope>
    <source>
        <strain evidence="13 14">1BSP15-2V2</strain>
    </source>
</reference>
<evidence type="ECO:0000256" key="9">
    <source>
        <dbReference type="SAM" id="Coils"/>
    </source>
</evidence>
<dbReference type="PROSITE" id="PS50113">
    <property type="entry name" value="PAC"/>
    <property type="match status" value="2"/>
</dbReference>
<evidence type="ECO:0000256" key="1">
    <source>
        <dbReference type="ARBA" id="ARBA00000085"/>
    </source>
</evidence>
<keyword evidence="8" id="KW-0843">Virulence</keyword>
<evidence type="ECO:0000313" key="14">
    <source>
        <dbReference type="Proteomes" id="UP001207918"/>
    </source>
</evidence>
<keyword evidence="14" id="KW-1185">Reference proteome</keyword>
<evidence type="ECO:0000259" key="11">
    <source>
        <dbReference type="PROSITE" id="PS50112"/>
    </source>
</evidence>
<keyword evidence="6" id="KW-0418">Kinase</keyword>
<feature type="domain" description="PAC" evidence="12">
    <location>
        <begin position="245"/>
        <end position="299"/>
    </location>
</feature>
<dbReference type="Pfam" id="PF13426">
    <property type="entry name" value="PAS_9"/>
    <property type="match status" value="2"/>
</dbReference>
<dbReference type="InterPro" id="IPR001610">
    <property type="entry name" value="PAC"/>
</dbReference>
<name>A0ABT3PI57_9BACT</name>
<feature type="domain" description="PAS" evidence="11">
    <location>
        <begin position="195"/>
        <end position="225"/>
    </location>
</feature>
<evidence type="ECO:0000313" key="13">
    <source>
        <dbReference type="EMBL" id="MCW9705618.1"/>
    </source>
</evidence>
<feature type="domain" description="Histidine kinase" evidence="10">
    <location>
        <begin position="433"/>
        <end position="626"/>
    </location>
</feature>
<dbReference type="NCBIfam" id="TIGR00229">
    <property type="entry name" value="sensory_box"/>
    <property type="match status" value="3"/>
</dbReference>